<evidence type="ECO:0000313" key="3">
    <source>
        <dbReference type="EMBL" id="AWM77211.1"/>
    </source>
</evidence>
<name>A0A2Z3HV09_9CAUL</name>
<feature type="chain" id="PRO_5016466116" description="Glucodextranase-like C-terminal domain-containing protein" evidence="2">
    <location>
        <begin position="24"/>
        <end position="338"/>
    </location>
</feature>
<reference evidence="4" key="1">
    <citation type="submission" date="2018-05" db="EMBL/GenBank/DDBJ databases">
        <title>Genome sequencing of Phenylobacterium sp. HYN0004.</title>
        <authorList>
            <person name="Yi H."/>
            <person name="Baek C."/>
        </authorList>
    </citation>
    <scope>NUCLEOTIDE SEQUENCE [LARGE SCALE GENOMIC DNA]</scope>
    <source>
        <strain evidence="4">HYN0004</strain>
    </source>
</reference>
<dbReference type="KEGG" id="phb:HYN04_05205"/>
<keyword evidence="4" id="KW-1185">Reference proteome</keyword>
<dbReference type="Proteomes" id="UP000247763">
    <property type="component" value="Chromosome"/>
</dbReference>
<dbReference type="EMBL" id="CP029479">
    <property type="protein sequence ID" value="AWM77211.1"/>
    <property type="molecule type" value="Genomic_DNA"/>
</dbReference>
<dbReference type="RefSeq" id="WP_110449780.1">
    <property type="nucleotide sequence ID" value="NZ_CP029479.1"/>
</dbReference>
<accession>A0A2Z3HV09</accession>
<evidence type="ECO:0000313" key="4">
    <source>
        <dbReference type="Proteomes" id="UP000247763"/>
    </source>
</evidence>
<feature type="signal peptide" evidence="2">
    <location>
        <begin position="1"/>
        <end position="23"/>
    </location>
</feature>
<evidence type="ECO:0000256" key="1">
    <source>
        <dbReference type="SAM" id="MobiDB-lite"/>
    </source>
</evidence>
<sequence length="338" mass="36404">MRRILAAAVLFAGLAGLAAPARADLSRMSAESTDSFAKKTDIAVGELFDLRLKVGVFPGLCTYTLKIAAPSGSGYADQTFQVEVVDESHYRYKLPNGWGGNYEFPGLDPVVYGVPLLTPGRFEIQASSANPSCRIKAPPLSINVRPDYSPMTISIYGRPGQSLVRRLDGGWTLAPGEKFLWMSERAAADLRLMADSYIPGAWAQIFPAAFANAWSGAGVQLKGVTERAWVSDKEPPLSDAGETDDDRLLVLALGREAAWVEEDVKAGRLVKVVEFSPEVMIQPLREGARGLAEAERARSVKAETNRSRLGDPATIVGLRIGPPPGQARPTPAPQNSVR</sequence>
<organism evidence="3 4">
    <name type="scientific">Phenylobacterium parvum</name>
    <dbReference type="NCBI Taxonomy" id="2201350"/>
    <lineage>
        <taxon>Bacteria</taxon>
        <taxon>Pseudomonadati</taxon>
        <taxon>Pseudomonadota</taxon>
        <taxon>Alphaproteobacteria</taxon>
        <taxon>Caulobacterales</taxon>
        <taxon>Caulobacteraceae</taxon>
        <taxon>Phenylobacterium</taxon>
    </lineage>
</organism>
<evidence type="ECO:0000256" key="2">
    <source>
        <dbReference type="SAM" id="SignalP"/>
    </source>
</evidence>
<protein>
    <recommendedName>
        <fullName evidence="5">Glucodextranase-like C-terminal domain-containing protein</fullName>
    </recommendedName>
</protein>
<keyword evidence="2" id="KW-0732">Signal</keyword>
<evidence type="ECO:0008006" key="5">
    <source>
        <dbReference type="Google" id="ProtNLM"/>
    </source>
</evidence>
<gene>
    <name evidence="3" type="ORF">HYN04_05205</name>
</gene>
<feature type="compositionally biased region" description="Pro residues" evidence="1">
    <location>
        <begin position="321"/>
        <end position="332"/>
    </location>
</feature>
<proteinExistence type="predicted"/>
<dbReference type="AlphaFoldDB" id="A0A2Z3HV09"/>
<feature type="compositionally biased region" description="Basic and acidic residues" evidence="1">
    <location>
        <begin position="299"/>
        <end position="309"/>
    </location>
</feature>
<feature type="region of interest" description="Disordered" evidence="1">
    <location>
        <begin position="299"/>
        <end position="338"/>
    </location>
</feature>